<comment type="subcellular location">
    <subcellularLocation>
        <location evidence="1">Cell membrane</location>
        <topology evidence="1">Multi-pass membrane protein</topology>
    </subcellularLocation>
</comment>
<dbReference type="AlphaFoldDB" id="A0A150F4I8"/>
<evidence type="ECO:0000256" key="3">
    <source>
        <dbReference type="ARBA" id="ARBA00022475"/>
    </source>
</evidence>
<comment type="similarity">
    <text evidence="2">Belongs to the CpsC/CapA family.</text>
</comment>
<feature type="domain" description="Tyrosine-protein kinase G-rich" evidence="10">
    <location>
        <begin position="140"/>
        <end position="194"/>
    </location>
</feature>
<dbReference type="PANTHER" id="PTHR32309">
    <property type="entry name" value="TYROSINE-PROTEIN KINASE"/>
    <property type="match status" value="1"/>
</dbReference>
<evidence type="ECO:0000256" key="1">
    <source>
        <dbReference type="ARBA" id="ARBA00004651"/>
    </source>
</evidence>
<dbReference type="GO" id="GO:0004713">
    <property type="term" value="F:protein tyrosine kinase activity"/>
    <property type="evidence" value="ECO:0007669"/>
    <property type="project" value="TreeGrafter"/>
</dbReference>
<feature type="transmembrane region" description="Helical" evidence="8">
    <location>
        <begin position="18"/>
        <end position="40"/>
    </location>
</feature>
<protein>
    <submittedName>
        <fullName evidence="11">Capsule biosynthesis protein</fullName>
    </submittedName>
</protein>
<evidence type="ECO:0000256" key="8">
    <source>
        <dbReference type="SAM" id="Phobius"/>
    </source>
</evidence>
<comment type="caution">
    <text evidence="11">The sequence shown here is derived from an EMBL/GenBank/DDBJ whole genome shotgun (WGS) entry which is preliminary data.</text>
</comment>
<evidence type="ECO:0000256" key="4">
    <source>
        <dbReference type="ARBA" id="ARBA00022692"/>
    </source>
</evidence>
<dbReference type="GO" id="GO:0005886">
    <property type="term" value="C:plasma membrane"/>
    <property type="evidence" value="ECO:0007669"/>
    <property type="project" value="UniProtKB-SubCell"/>
</dbReference>
<dbReference type="InterPro" id="IPR032807">
    <property type="entry name" value="GNVR"/>
</dbReference>
<feature type="domain" description="Polysaccharide chain length determinant N-terminal" evidence="9">
    <location>
        <begin position="6"/>
        <end position="93"/>
    </location>
</feature>
<keyword evidence="4 8" id="KW-0812">Transmembrane</keyword>
<reference evidence="12" key="1">
    <citation type="submission" date="2016-02" db="EMBL/GenBank/DDBJ databases">
        <authorList>
            <person name="Dunlap C."/>
        </authorList>
    </citation>
    <scope>NUCLEOTIDE SEQUENCE [LARGE SCALE GENOMIC DNA]</scope>
    <source>
        <strain evidence="12">NRRL B-41092</strain>
    </source>
</reference>
<dbReference type="EMBL" id="LSBA01000023">
    <property type="protein sequence ID" value="KXZ17115.1"/>
    <property type="molecule type" value="Genomic_DNA"/>
</dbReference>
<proteinExistence type="inferred from homology"/>
<gene>
    <name evidence="11" type="ORF">AXI58_01600</name>
</gene>
<organism evidence="11 12">
    <name type="scientific">Bacillus nakamurai</name>
    <dbReference type="NCBI Taxonomy" id="1793963"/>
    <lineage>
        <taxon>Bacteria</taxon>
        <taxon>Bacillati</taxon>
        <taxon>Bacillota</taxon>
        <taxon>Bacilli</taxon>
        <taxon>Bacillales</taxon>
        <taxon>Bacillaceae</taxon>
        <taxon>Bacillus</taxon>
    </lineage>
</organism>
<evidence type="ECO:0000256" key="7">
    <source>
        <dbReference type="SAM" id="MobiDB-lite"/>
    </source>
</evidence>
<evidence type="ECO:0000256" key="2">
    <source>
        <dbReference type="ARBA" id="ARBA00006683"/>
    </source>
</evidence>
<keyword evidence="12" id="KW-1185">Reference proteome</keyword>
<dbReference type="RefSeq" id="WP_061522583.1">
    <property type="nucleotide sequence ID" value="NZ_JARLZY010000023.1"/>
</dbReference>
<keyword evidence="6 8" id="KW-0472">Membrane</keyword>
<evidence type="ECO:0000313" key="12">
    <source>
        <dbReference type="Proteomes" id="UP000075430"/>
    </source>
</evidence>
<dbReference type="Pfam" id="PF13807">
    <property type="entry name" value="GNVR"/>
    <property type="match status" value="1"/>
</dbReference>
<dbReference type="InterPro" id="IPR003856">
    <property type="entry name" value="LPS_length_determ_N"/>
</dbReference>
<name>A0A150F4I8_9BACI</name>
<sequence length="248" mass="26836">MGESKSLKEIVSVLRKRLLFILIITAAAVAAGGFISFFALTPVYENSTQILVNQSKNNQKEVQFNDVQTNLQLINTYNVIIKSPVILDEVIKKMNLSMTSKELDSKITVSSEQDSQVVTIAVRDTDAKRAADMANTVASVFQHKITSIMNVDNVSILSKAEVSDSPSPVEPKRNVNIMIAFAIGLLGGVGLAFLLDYLDNTIKSEEQLESLLDIPILGTVTSISTKENPAESLKGTESKHAGSGHVDA</sequence>
<evidence type="ECO:0000259" key="9">
    <source>
        <dbReference type="Pfam" id="PF02706"/>
    </source>
</evidence>
<evidence type="ECO:0000259" key="10">
    <source>
        <dbReference type="Pfam" id="PF13807"/>
    </source>
</evidence>
<keyword evidence="3" id="KW-1003">Cell membrane</keyword>
<dbReference type="OrthoDB" id="2360475at2"/>
<dbReference type="STRING" id="1793963.AXI58_01600"/>
<dbReference type="InterPro" id="IPR050445">
    <property type="entry name" value="Bact_polysacc_biosynth/exp"/>
</dbReference>
<dbReference type="Proteomes" id="UP000075430">
    <property type="component" value="Unassembled WGS sequence"/>
</dbReference>
<evidence type="ECO:0000313" key="11">
    <source>
        <dbReference type="EMBL" id="KXZ17115.1"/>
    </source>
</evidence>
<accession>A0A150F4I8</accession>
<dbReference type="Pfam" id="PF02706">
    <property type="entry name" value="Wzz"/>
    <property type="match status" value="1"/>
</dbReference>
<evidence type="ECO:0000256" key="6">
    <source>
        <dbReference type="ARBA" id="ARBA00023136"/>
    </source>
</evidence>
<dbReference type="PANTHER" id="PTHR32309:SF13">
    <property type="entry name" value="FERRIC ENTEROBACTIN TRANSPORT PROTEIN FEPE"/>
    <property type="match status" value="1"/>
</dbReference>
<feature type="region of interest" description="Disordered" evidence="7">
    <location>
        <begin position="227"/>
        <end position="248"/>
    </location>
</feature>
<feature type="compositionally biased region" description="Basic and acidic residues" evidence="7">
    <location>
        <begin position="234"/>
        <end position="248"/>
    </location>
</feature>
<evidence type="ECO:0000256" key="5">
    <source>
        <dbReference type="ARBA" id="ARBA00022989"/>
    </source>
</evidence>
<feature type="transmembrane region" description="Helical" evidence="8">
    <location>
        <begin position="177"/>
        <end position="198"/>
    </location>
</feature>
<keyword evidence="5 8" id="KW-1133">Transmembrane helix</keyword>